<dbReference type="Proteomes" id="UP000009168">
    <property type="component" value="Unassembled WGS sequence"/>
</dbReference>
<dbReference type="OMA" id="QFYVISI"/>
<dbReference type="EMBL" id="GG662855">
    <property type="protein sequence ID" value="EAR87098.1"/>
    <property type="molecule type" value="Genomic_DNA"/>
</dbReference>
<dbReference type="AlphaFoldDB" id="Q22PL1"/>
<feature type="compositionally biased region" description="Acidic residues" evidence="1">
    <location>
        <begin position="164"/>
        <end position="176"/>
    </location>
</feature>
<sequence>MEYYDQSLESFQKQYLLNHKTIKSLKQEIYTYFQENLNLVHNFEDANYGDCLQFYVISINQDKIQIKLNLISPIIQKQSFEQDNQQVDKYESENQNESESEEDNEDYNQIEEENENDFEEVENESQTENESEVEEQEESEIQIEIKEDNEDENANEVGEKENQNEVEEQEQEESEIQIEMKEENKLEVDGENDIEDEDKNENNYCKKQFIFKSIIQK</sequence>
<dbReference type="GeneID" id="7832724"/>
<dbReference type="RefSeq" id="XP_001007343.1">
    <property type="nucleotide sequence ID" value="XM_001007343.2"/>
</dbReference>
<dbReference type="eggNOG" id="ENOG502QQH0">
    <property type="taxonomic scope" value="Eukaryota"/>
</dbReference>
<accession>Q22PL1</accession>
<evidence type="ECO:0000256" key="1">
    <source>
        <dbReference type="SAM" id="MobiDB-lite"/>
    </source>
</evidence>
<proteinExistence type="predicted"/>
<name>Q22PL1_TETTS</name>
<organism evidence="2 3">
    <name type="scientific">Tetrahymena thermophila (strain SB210)</name>
    <dbReference type="NCBI Taxonomy" id="312017"/>
    <lineage>
        <taxon>Eukaryota</taxon>
        <taxon>Sar</taxon>
        <taxon>Alveolata</taxon>
        <taxon>Ciliophora</taxon>
        <taxon>Intramacronucleata</taxon>
        <taxon>Oligohymenophorea</taxon>
        <taxon>Hymenostomatida</taxon>
        <taxon>Tetrahymenina</taxon>
        <taxon>Tetrahymenidae</taxon>
        <taxon>Tetrahymena</taxon>
    </lineage>
</organism>
<evidence type="ECO:0000313" key="2">
    <source>
        <dbReference type="EMBL" id="EAR87098.1"/>
    </source>
</evidence>
<evidence type="ECO:0000313" key="3">
    <source>
        <dbReference type="Proteomes" id="UP000009168"/>
    </source>
</evidence>
<dbReference type="HOGENOM" id="CLU_1274513_0_0_1"/>
<gene>
    <name evidence="2" type="ORF">TTHERM_00361330</name>
</gene>
<keyword evidence="3" id="KW-1185">Reference proteome</keyword>
<feature type="compositionally biased region" description="Basic and acidic residues" evidence="1">
    <location>
        <begin position="178"/>
        <end position="188"/>
    </location>
</feature>
<protein>
    <submittedName>
        <fullName evidence="2">Uncharacterized protein</fullName>
    </submittedName>
</protein>
<reference evidence="3" key="1">
    <citation type="journal article" date="2006" name="PLoS Biol.">
        <title>Macronuclear genome sequence of the ciliate Tetrahymena thermophila, a model eukaryote.</title>
        <authorList>
            <person name="Eisen J.A."/>
            <person name="Coyne R.S."/>
            <person name="Wu M."/>
            <person name="Wu D."/>
            <person name="Thiagarajan M."/>
            <person name="Wortman J.R."/>
            <person name="Badger J.H."/>
            <person name="Ren Q."/>
            <person name="Amedeo P."/>
            <person name="Jones K.M."/>
            <person name="Tallon L.J."/>
            <person name="Delcher A.L."/>
            <person name="Salzberg S.L."/>
            <person name="Silva J.C."/>
            <person name="Haas B.J."/>
            <person name="Majoros W.H."/>
            <person name="Farzad M."/>
            <person name="Carlton J.M."/>
            <person name="Smith R.K. Jr."/>
            <person name="Garg J."/>
            <person name="Pearlman R.E."/>
            <person name="Karrer K.M."/>
            <person name="Sun L."/>
            <person name="Manning G."/>
            <person name="Elde N.C."/>
            <person name="Turkewitz A.P."/>
            <person name="Asai D.J."/>
            <person name="Wilkes D.E."/>
            <person name="Wang Y."/>
            <person name="Cai H."/>
            <person name="Collins K."/>
            <person name="Stewart B.A."/>
            <person name="Lee S.R."/>
            <person name="Wilamowska K."/>
            <person name="Weinberg Z."/>
            <person name="Ruzzo W.L."/>
            <person name="Wloga D."/>
            <person name="Gaertig J."/>
            <person name="Frankel J."/>
            <person name="Tsao C.-C."/>
            <person name="Gorovsky M.A."/>
            <person name="Keeling P.J."/>
            <person name="Waller R.F."/>
            <person name="Patron N.J."/>
            <person name="Cherry J.M."/>
            <person name="Stover N.A."/>
            <person name="Krieger C.J."/>
            <person name="del Toro C."/>
            <person name="Ryder H.F."/>
            <person name="Williamson S.C."/>
            <person name="Barbeau R.A."/>
            <person name="Hamilton E.P."/>
            <person name="Orias E."/>
        </authorList>
    </citation>
    <scope>NUCLEOTIDE SEQUENCE [LARGE SCALE GENOMIC DNA]</scope>
    <source>
        <strain evidence="3">SB210</strain>
    </source>
</reference>
<dbReference type="KEGG" id="tet:TTHERM_00361330"/>
<feature type="region of interest" description="Disordered" evidence="1">
    <location>
        <begin position="82"/>
        <end position="203"/>
    </location>
</feature>
<feature type="compositionally biased region" description="Acidic residues" evidence="1">
    <location>
        <begin position="189"/>
        <end position="199"/>
    </location>
</feature>
<feature type="compositionally biased region" description="Acidic residues" evidence="1">
    <location>
        <begin position="94"/>
        <end position="154"/>
    </location>
</feature>
<dbReference type="InParanoid" id="Q22PL1"/>